<dbReference type="Gene3D" id="3.30.565.10">
    <property type="entry name" value="Histidine kinase-like ATPase, C-terminal domain"/>
    <property type="match status" value="1"/>
</dbReference>
<sequence length="410" mass="43954">MNDAGRDQGTVRQSSADDTTNRAVDRVFASESSVGVDDRLGVSLAPRMAYGIVTAVFATLAVVSVLSLLRVNEPPVQVALGAVYVAALLALQLGYISRPKLRFRPMPTAMVLTAQAALVYLPILQYGYTWVGVPGFLVGSLLVALTPKVAIPLAAGVVASIGGLGLRYDQDPLTVVHLMISVVITGLVVFGLTRLVRLVHELHAARGELARLAVAEERLRFARDVHDLLGLSLSAIALKCELADRLLKDHPDRARSELAEILAVSRRAMADARAVASGSRDLSFEEECQAARSLLSAADIDVRLEREVRDLPRPVGSVLATVLREGVTNVLRHSKAERCDITVRRVDRVALLEIVNDGVERDPQPSRGSGIRNLSHRVETLGGSLTAATESDGEFRLRAEVPLAGTVPVG</sequence>
<dbReference type="InterPro" id="IPR036890">
    <property type="entry name" value="HATPase_C_sf"/>
</dbReference>
<dbReference type="SUPFAM" id="SSF55874">
    <property type="entry name" value="ATPase domain of HSP90 chaperone/DNA topoisomerase II/histidine kinase"/>
    <property type="match status" value="1"/>
</dbReference>
<dbReference type="PANTHER" id="PTHR24421:SF63">
    <property type="entry name" value="SENSOR HISTIDINE KINASE DESK"/>
    <property type="match status" value="1"/>
</dbReference>
<evidence type="ECO:0000256" key="2">
    <source>
        <dbReference type="ARBA" id="ARBA00022777"/>
    </source>
</evidence>
<protein>
    <submittedName>
        <fullName evidence="6">Signal transduction histidine kinase</fullName>
    </submittedName>
</protein>
<accession>A0A1I5MJ49</accession>
<evidence type="ECO:0000256" key="1">
    <source>
        <dbReference type="ARBA" id="ARBA00022679"/>
    </source>
</evidence>
<evidence type="ECO:0000259" key="5">
    <source>
        <dbReference type="Pfam" id="PF07730"/>
    </source>
</evidence>
<keyword evidence="4" id="KW-0812">Transmembrane</keyword>
<keyword evidence="1" id="KW-0808">Transferase</keyword>
<feature type="transmembrane region" description="Helical" evidence="4">
    <location>
        <begin position="49"/>
        <end position="69"/>
    </location>
</feature>
<keyword evidence="4" id="KW-0472">Membrane</keyword>
<dbReference type="AlphaFoldDB" id="A0A1I5MJ49"/>
<dbReference type="GO" id="GO:0046983">
    <property type="term" value="F:protein dimerization activity"/>
    <property type="evidence" value="ECO:0007669"/>
    <property type="project" value="InterPro"/>
</dbReference>
<dbReference type="InterPro" id="IPR011712">
    <property type="entry name" value="Sig_transdc_His_kin_sub3_dim/P"/>
</dbReference>
<dbReference type="OrthoDB" id="5241784at2"/>
<keyword evidence="2 6" id="KW-0418">Kinase</keyword>
<evidence type="ECO:0000256" key="3">
    <source>
        <dbReference type="ARBA" id="ARBA00023012"/>
    </source>
</evidence>
<organism evidence="6 7">
    <name type="scientific">Amycolatopsis arida</name>
    <dbReference type="NCBI Taxonomy" id="587909"/>
    <lineage>
        <taxon>Bacteria</taxon>
        <taxon>Bacillati</taxon>
        <taxon>Actinomycetota</taxon>
        <taxon>Actinomycetes</taxon>
        <taxon>Pseudonocardiales</taxon>
        <taxon>Pseudonocardiaceae</taxon>
        <taxon>Amycolatopsis</taxon>
    </lineage>
</organism>
<name>A0A1I5MJ49_9PSEU</name>
<dbReference type="Gene3D" id="1.20.5.1930">
    <property type="match status" value="1"/>
</dbReference>
<keyword evidence="4" id="KW-1133">Transmembrane helix</keyword>
<dbReference type="InterPro" id="IPR050482">
    <property type="entry name" value="Sensor_HK_TwoCompSys"/>
</dbReference>
<dbReference type="Pfam" id="PF07730">
    <property type="entry name" value="HisKA_3"/>
    <property type="match status" value="1"/>
</dbReference>
<dbReference type="GO" id="GO:0000155">
    <property type="term" value="F:phosphorelay sensor kinase activity"/>
    <property type="evidence" value="ECO:0007669"/>
    <property type="project" value="InterPro"/>
</dbReference>
<keyword evidence="7" id="KW-1185">Reference proteome</keyword>
<keyword evidence="3" id="KW-0902">Two-component regulatory system</keyword>
<dbReference type="Proteomes" id="UP000198727">
    <property type="component" value="Unassembled WGS sequence"/>
</dbReference>
<proteinExistence type="predicted"/>
<evidence type="ECO:0000313" key="6">
    <source>
        <dbReference type="EMBL" id="SFP09634.1"/>
    </source>
</evidence>
<dbReference type="CDD" id="cd16917">
    <property type="entry name" value="HATPase_UhpB-NarQ-NarX-like"/>
    <property type="match status" value="1"/>
</dbReference>
<reference evidence="7" key="1">
    <citation type="submission" date="2016-10" db="EMBL/GenBank/DDBJ databases">
        <authorList>
            <person name="Varghese N."/>
            <person name="Submissions S."/>
        </authorList>
    </citation>
    <scope>NUCLEOTIDE SEQUENCE [LARGE SCALE GENOMIC DNA]</scope>
    <source>
        <strain evidence="7">CGMCC 4.5579</strain>
    </source>
</reference>
<feature type="transmembrane region" description="Helical" evidence="4">
    <location>
        <begin position="108"/>
        <end position="129"/>
    </location>
</feature>
<feature type="transmembrane region" description="Helical" evidence="4">
    <location>
        <begin position="175"/>
        <end position="196"/>
    </location>
</feature>
<evidence type="ECO:0000313" key="7">
    <source>
        <dbReference type="Proteomes" id="UP000198727"/>
    </source>
</evidence>
<dbReference type="PANTHER" id="PTHR24421">
    <property type="entry name" value="NITRATE/NITRITE SENSOR PROTEIN NARX-RELATED"/>
    <property type="match status" value="1"/>
</dbReference>
<dbReference type="EMBL" id="FOWW01000001">
    <property type="protein sequence ID" value="SFP09634.1"/>
    <property type="molecule type" value="Genomic_DNA"/>
</dbReference>
<evidence type="ECO:0000256" key="4">
    <source>
        <dbReference type="SAM" id="Phobius"/>
    </source>
</evidence>
<feature type="transmembrane region" description="Helical" evidence="4">
    <location>
        <begin position="149"/>
        <end position="168"/>
    </location>
</feature>
<dbReference type="GO" id="GO:0016020">
    <property type="term" value="C:membrane"/>
    <property type="evidence" value="ECO:0007669"/>
    <property type="project" value="InterPro"/>
</dbReference>
<gene>
    <name evidence="6" type="ORF">SAMN05421810_101941</name>
</gene>
<feature type="domain" description="Signal transduction histidine kinase subgroup 3 dimerisation and phosphoacceptor" evidence="5">
    <location>
        <begin position="217"/>
        <end position="280"/>
    </location>
</feature>
<feature type="transmembrane region" description="Helical" evidence="4">
    <location>
        <begin position="75"/>
        <end position="96"/>
    </location>
</feature>
<dbReference type="STRING" id="587909.SAMN05421810_101941"/>